<evidence type="ECO:0008006" key="4">
    <source>
        <dbReference type="Google" id="ProtNLM"/>
    </source>
</evidence>
<dbReference type="RefSeq" id="WP_073264798.1">
    <property type="nucleotide sequence ID" value="NZ_FRCS01000021.1"/>
</dbReference>
<accession>A0A1M7RLJ4</accession>
<keyword evidence="1" id="KW-1133">Transmembrane helix</keyword>
<dbReference type="OrthoDB" id="4207230at2"/>
<organism evidence="2 3">
    <name type="scientific">Cryptosporangium aurantiacum</name>
    <dbReference type="NCBI Taxonomy" id="134849"/>
    <lineage>
        <taxon>Bacteria</taxon>
        <taxon>Bacillati</taxon>
        <taxon>Actinomycetota</taxon>
        <taxon>Actinomycetes</taxon>
        <taxon>Cryptosporangiales</taxon>
        <taxon>Cryptosporangiaceae</taxon>
        <taxon>Cryptosporangium</taxon>
    </lineage>
</organism>
<keyword evidence="1" id="KW-0812">Transmembrane</keyword>
<dbReference type="AlphaFoldDB" id="A0A1M7RLJ4"/>
<keyword evidence="3" id="KW-1185">Reference proteome</keyword>
<dbReference type="Proteomes" id="UP000184440">
    <property type="component" value="Unassembled WGS sequence"/>
</dbReference>
<evidence type="ECO:0000256" key="1">
    <source>
        <dbReference type="SAM" id="Phobius"/>
    </source>
</evidence>
<feature type="transmembrane region" description="Helical" evidence="1">
    <location>
        <begin position="30"/>
        <end position="51"/>
    </location>
</feature>
<reference evidence="2 3" key="1">
    <citation type="submission" date="2016-11" db="EMBL/GenBank/DDBJ databases">
        <authorList>
            <person name="Jaros S."/>
            <person name="Januszkiewicz K."/>
            <person name="Wedrychowicz H."/>
        </authorList>
    </citation>
    <scope>NUCLEOTIDE SEQUENCE [LARGE SCALE GENOMIC DNA]</scope>
    <source>
        <strain evidence="2 3">DSM 46144</strain>
    </source>
</reference>
<feature type="transmembrane region" description="Helical" evidence="1">
    <location>
        <begin position="154"/>
        <end position="171"/>
    </location>
</feature>
<protein>
    <recommendedName>
        <fullName evidence="4">DUF3995 domain-containing protein</fullName>
    </recommendedName>
</protein>
<feature type="transmembrane region" description="Helical" evidence="1">
    <location>
        <begin position="114"/>
        <end position="142"/>
    </location>
</feature>
<proteinExistence type="predicted"/>
<gene>
    <name evidence="2" type="ORF">SAMN05443668_12121</name>
</gene>
<sequence length="184" mass="19826">MSLDTAIADRLPTGAQAHVVAPPPRYAVRAAYAAAAAATIGFIPLHAIWALGIPLFADPELFRPWYEDGGAVYLLTLNLLALLPAVLAIALVRPWGLVFPRWVPAFSGRQVPRILLIAPGVALSVALFAYTVFAAVLMPLQWNNPDAIFDARTGIYGIGQFLIWVGGLAIATHSYTRRTRRNAG</sequence>
<dbReference type="EMBL" id="FRCS01000021">
    <property type="protein sequence ID" value="SHN47173.1"/>
    <property type="molecule type" value="Genomic_DNA"/>
</dbReference>
<dbReference type="STRING" id="134849.SAMN05443668_12121"/>
<keyword evidence="1" id="KW-0472">Membrane</keyword>
<evidence type="ECO:0000313" key="3">
    <source>
        <dbReference type="Proteomes" id="UP000184440"/>
    </source>
</evidence>
<feature type="transmembrane region" description="Helical" evidence="1">
    <location>
        <begin position="71"/>
        <end position="93"/>
    </location>
</feature>
<name>A0A1M7RLJ4_9ACTN</name>
<evidence type="ECO:0000313" key="2">
    <source>
        <dbReference type="EMBL" id="SHN47173.1"/>
    </source>
</evidence>